<accession>A0ABM0UKJ8</accession>
<reference evidence="4" key="1">
    <citation type="journal article" date="2014" name="Nat. Commun.">
        <title>The emerging biofuel crop Camelina sativa retains a highly undifferentiated hexaploid genome structure.</title>
        <authorList>
            <person name="Kagale S."/>
            <person name="Koh C."/>
            <person name="Nixon J."/>
            <person name="Bollina V."/>
            <person name="Clarke W.E."/>
            <person name="Tuteja R."/>
            <person name="Spillane C."/>
            <person name="Robinson S.J."/>
            <person name="Links M.G."/>
            <person name="Clarke C."/>
            <person name="Higgins E.E."/>
            <person name="Huebert T."/>
            <person name="Sharpe A.G."/>
            <person name="Parkin I.A."/>
        </authorList>
    </citation>
    <scope>NUCLEOTIDE SEQUENCE [LARGE SCALE GENOMIC DNA]</scope>
    <source>
        <strain evidence="4">cv. DH55</strain>
    </source>
</reference>
<evidence type="ECO:0000256" key="2">
    <source>
        <dbReference type="ARBA" id="ARBA00023002"/>
    </source>
</evidence>
<keyword evidence="4" id="KW-1185">Reference proteome</keyword>
<sequence>MGLLYMSDQNCVGVISHKFFSFDSLSFFPHSQMKGTLKYLAGIAGPNGFGSRSTAEQVTQHSALFPRSHLTAIITGGTSGIGAETARVLAKRGVRVVMAVRDMKKAEMVKERIVRENPEADIRLFEIDLSSLSSVDRFCSQFLSQDLPLNILINNAGVFSPNLEFSEEKIELTFATNFLGHYLLTEMLIKKMIDTAEKSGIEGRIINLSSVIHNWVKPDCFSFPKLLHPIRYNGTRAYAQSKMATILHAKALSKQLKDRNANVTINAVHPGIVKTGIIRAHKGLLTDSLFLIASKLLKSISQGAATTCYVALSNEAKGSSGKYFADCNETNCSDLANDESVAFKLCTQSRALIHDYLHESQIHSFPNLCPL</sequence>
<comment type="similarity">
    <text evidence="1 3">Belongs to the short-chain dehydrogenases/reductases (SDR) family.</text>
</comment>
<protein>
    <submittedName>
        <fullName evidence="5">Short-chain dehydrogenase TIC 32, chloroplastic isoform X1</fullName>
    </submittedName>
</protein>
<name>A0ABM0UKJ8_CAMSA</name>
<organism evidence="4 5">
    <name type="scientific">Camelina sativa</name>
    <name type="common">False flax</name>
    <name type="synonym">Myagrum sativum</name>
    <dbReference type="NCBI Taxonomy" id="90675"/>
    <lineage>
        <taxon>Eukaryota</taxon>
        <taxon>Viridiplantae</taxon>
        <taxon>Streptophyta</taxon>
        <taxon>Embryophyta</taxon>
        <taxon>Tracheophyta</taxon>
        <taxon>Spermatophyta</taxon>
        <taxon>Magnoliopsida</taxon>
        <taxon>eudicotyledons</taxon>
        <taxon>Gunneridae</taxon>
        <taxon>Pentapetalae</taxon>
        <taxon>rosids</taxon>
        <taxon>malvids</taxon>
        <taxon>Brassicales</taxon>
        <taxon>Brassicaceae</taxon>
        <taxon>Camelineae</taxon>
        <taxon>Camelina</taxon>
    </lineage>
</organism>
<keyword evidence="2" id="KW-0560">Oxidoreductase</keyword>
<dbReference type="GeneID" id="104725521"/>
<dbReference type="InterPro" id="IPR036291">
    <property type="entry name" value="NAD(P)-bd_dom_sf"/>
</dbReference>
<dbReference type="Gene3D" id="3.40.50.720">
    <property type="entry name" value="NAD(P)-binding Rossmann-like Domain"/>
    <property type="match status" value="1"/>
</dbReference>
<reference evidence="5" key="2">
    <citation type="submission" date="2025-08" db="UniProtKB">
        <authorList>
            <consortium name="RefSeq"/>
        </authorList>
    </citation>
    <scope>IDENTIFICATION</scope>
</reference>
<evidence type="ECO:0000256" key="3">
    <source>
        <dbReference type="RuleBase" id="RU000363"/>
    </source>
</evidence>
<dbReference type="PANTHER" id="PTHR24320">
    <property type="entry name" value="RETINOL DEHYDROGENASE"/>
    <property type="match status" value="1"/>
</dbReference>
<evidence type="ECO:0000256" key="1">
    <source>
        <dbReference type="ARBA" id="ARBA00006484"/>
    </source>
</evidence>
<proteinExistence type="inferred from homology"/>
<dbReference type="RefSeq" id="XP_010442493.1">
    <property type="nucleotide sequence ID" value="XM_010444191.1"/>
</dbReference>
<dbReference type="Proteomes" id="UP000694864">
    <property type="component" value="Chromosome 11"/>
</dbReference>
<evidence type="ECO:0000313" key="4">
    <source>
        <dbReference type="Proteomes" id="UP000694864"/>
    </source>
</evidence>
<dbReference type="Pfam" id="PF00106">
    <property type="entry name" value="adh_short"/>
    <property type="match status" value="1"/>
</dbReference>
<dbReference type="SUPFAM" id="SSF51735">
    <property type="entry name" value="NAD(P)-binding Rossmann-fold domains"/>
    <property type="match status" value="1"/>
</dbReference>
<dbReference type="PRINTS" id="PR00080">
    <property type="entry name" value="SDRFAMILY"/>
</dbReference>
<gene>
    <name evidence="5" type="primary">LOC104725521</name>
</gene>
<dbReference type="PANTHER" id="PTHR24320:SF198">
    <property type="entry name" value="NAD(P)-BINDING ROSSMANN-FOLD SUPERFAMILY PROTEIN"/>
    <property type="match status" value="1"/>
</dbReference>
<evidence type="ECO:0000313" key="5">
    <source>
        <dbReference type="RefSeq" id="XP_010442493.1"/>
    </source>
</evidence>
<dbReference type="InterPro" id="IPR002347">
    <property type="entry name" value="SDR_fam"/>
</dbReference>
<dbReference type="CDD" id="cd05327">
    <property type="entry name" value="retinol-DH_like_SDR_c_like"/>
    <property type="match status" value="1"/>
</dbReference>
<dbReference type="PRINTS" id="PR00081">
    <property type="entry name" value="GDHRDH"/>
</dbReference>